<accession>A9I8Q2</accession>
<dbReference type="AlphaFoldDB" id="A9I8Q2"/>
<name>A9I8Q2_BORPD</name>
<evidence type="ECO:0000313" key="2">
    <source>
        <dbReference type="Proteomes" id="UP000001225"/>
    </source>
</evidence>
<evidence type="ECO:0000313" key="1">
    <source>
        <dbReference type="EMBL" id="CAP41275.1"/>
    </source>
</evidence>
<dbReference type="STRING" id="94624.Bpet0943"/>
<proteinExistence type="predicted"/>
<organism evidence="1 2">
    <name type="scientific">Bordetella petrii (strain ATCC BAA-461 / DSM 12804 / CCUG 43448 / CIP 107267 / Se-1111R)</name>
    <dbReference type="NCBI Taxonomy" id="340100"/>
    <lineage>
        <taxon>Bacteria</taxon>
        <taxon>Pseudomonadati</taxon>
        <taxon>Pseudomonadota</taxon>
        <taxon>Betaproteobacteria</taxon>
        <taxon>Burkholderiales</taxon>
        <taxon>Alcaligenaceae</taxon>
        <taxon>Bordetella</taxon>
    </lineage>
</organism>
<sequence>MDMEDRELLELAAKAAGIAVIRSRLGDSLWEDFLLRDVNGDGIGWNPLTDDGDALRLAVKLGLFLELFTDEACMKGREASVTARGYIDSIGFQTDIDELWRYDFDPYAATRRAIVRAAAEIGKQMTDLPPA</sequence>
<protein>
    <submittedName>
        <fullName evidence="1">Uncharacterized protein</fullName>
    </submittedName>
</protein>
<dbReference type="KEGG" id="bpt:Bpet0943"/>
<reference evidence="1 2" key="1">
    <citation type="journal article" date="2008" name="BMC Genomics">
        <title>The missing link: Bordetella petrii is endowed with both the metabolic versatility of environmental bacteria and virulence traits of pathogenic Bordetellae.</title>
        <authorList>
            <person name="Gross R."/>
            <person name="Guzman C.A."/>
            <person name="Sebaihia M."/>
            <person name="Martins Dos Santos V.A."/>
            <person name="Pieper D.H."/>
            <person name="Koebnik R."/>
            <person name="Lechner M."/>
            <person name="Bartels D."/>
            <person name="Buhrmester J."/>
            <person name="Choudhuri J.V."/>
            <person name="Ebensen T."/>
            <person name="Gaigalat L."/>
            <person name="Herrmann S."/>
            <person name="Khachane A.N."/>
            <person name="Larisch C."/>
            <person name="Link S."/>
            <person name="Linke B."/>
            <person name="Meyer F."/>
            <person name="Mormann S."/>
            <person name="Nakunst D."/>
            <person name="Rueckert C."/>
            <person name="Schneiker-Bekel S."/>
            <person name="Schulze K."/>
            <person name="Vorhoelter F.J."/>
            <person name="Yevsa T."/>
            <person name="Engle J.T."/>
            <person name="Goldman W.E."/>
            <person name="Puehler A."/>
            <person name="Goebel U.B."/>
            <person name="Goesmann A."/>
            <person name="Bloecker H."/>
            <person name="Kaiser O."/>
            <person name="Martinez-Arias R."/>
        </authorList>
    </citation>
    <scope>NUCLEOTIDE SEQUENCE [LARGE SCALE GENOMIC DNA]</scope>
    <source>
        <strain evidence="2">ATCC BAA-461 / DSM 12804 / CCUG 43448 / CIP 107267 / Se-1111R</strain>
    </source>
</reference>
<gene>
    <name evidence="1" type="ordered locus">Bpet0943</name>
</gene>
<dbReference type="Proteomes" id="UP000001225">
    <property type="component" value="Chromosome"/>
</dbReference>
<dbReference type="eggNOG" id="ENOG5031T52">
    <property type="taxonomic scope" value="Bacteria"/>
</dbReference>
<dbReference type="EMBL" id="AM902716">
    <property type="protein sequence ID" value="CAP41275.1"/>
    <property type="molecule type" value="Genomic_DNA"/>
</dbReference>
<keyword evidence="2" id="KW-1185">Reference proteome</keyword>